<protein>
    <submittedName>
        <fullName evidence="1">Uncharacterized protein</fullName>
    </submittedName>
</protein>
<proteinExistence type="predicted"/>
<keyword evidence="2" id="KW-1185">Reference proteome</keyword>
<sequence>MVIINQNSKGLHSDLPVLDGKVDGNDFSFSGILEKMYLEHGDKIYPDSISSNIKLLIIRNILHLNAQDIFCSYKSVTSSIFIRLTNKKT</sequence>
<organism evidence="1 2">
    <name type="scientific">Mucilaginibacter mallensis</name>
    <dbReference type="NCBI Taxonomy" id="652787"/>
    <lineage>
        <taxon>Bacteria</taxon>
        <taxon>Pseudomonadati</taxon>
        <taxon>Bacteroidota</taxon>
        <taxon>Sphingobacteriia</taxon>
        <taxon>Sphingobacteriales</taxon>
        <taxon>Sphingobacteriaceae</taxon>
        <taxon>Mucilaginibacter</taxon>
    </lineage>
</organism>
<dbReference type="Proteomes" id="UP000199679">
    <property type="component" value="Chromosome I"/>
</dbReference>
<evidence type="ECO:0000313" key="1">
    <source>
        <dbReference type="EMBL" id="SDS39730.1"/>
    </source>
</evidence>
<dbReference type="EMBL" id="LT629740">
    <property type="protein sequence ID" value="SDS39730.1"/>
    <property type="molecule type" value="Genomic_DNA"/>
</dbReference>
<dbReference type="RefSeq" id="WP_091370048.1">
    <property type="nucleotide sequence ID" value="NZ_LT629740.1"/>
</dbReference>
<evidence type="ECO:0000313" key="2">
    <source>
        <dbReference type="Proteomes" id="UP000199679"/>
    </source>
</evidence>
<gene>
    <name evidence="1" type="ORF">SAMN05216490_1080</name>
</gene>
<dbReference type="OrthoDB" id="796539at2"/>
<dbReference type="STRING" id="652787.SAMN05216490_1080"/>
<name>A0A1H1RVH0_MUCMA</name>
<dbReference type="AlphaFoldDB" id="A0A1H1RVH0"/>
<accession>A0A1H1RVH0</accession>
<reference evidence="1 2" key="1">
    <citation type="submission" date="2016-10" db="EMBL/GenBank/DDBJ databases">
        <authorList>
            <person name="de Groot N.N."/>
        </authorList>
    </citation>
    <scope>NUCLEOTIDE SEQUENCE [LARGE SCALE GENOMIC DNA]</scope>
    <source>
        <strain evidence="1 2">MP1X4</strain>
    </source>
</reference>